<dbReference type="OrthoDB" id="2448833at2"/>
<feature type="domain" description="DUF4166" evidence="1">
    <location>
        <begin position="33"/>
        <end position="201"/>
    </location>
</feature>
<organism evidence="2 3">
    <name type="scientific">Microbacterium saperdae</name>
    <dbReference type="NCBI Taxonomy" id="69368"/>
    <lineage>
        <taxon>Bacteria</taxon>
        <taxon>Bacillati</taxon>
        <taxon>Actinomycetota</taxon>
        <taxon>Actinomycetes</taxon>
        <taxon>Micrococcales</taxon>
        <taxon>Microbacteriaceae</taxon>
        <taxon>Microbacterium</taxon>
    </lineage>
</organism>
<dbReference type="EMBL" id="VFOX01000001">
    <property type="protein sequence ID" value="TQL85324.1"/>
    <property type="molecule type" value="Genomic_DNA"/>
</dbReference>
<evidence type="ECO:0000259" key="1">
    <source>
        <dbReference type="Pfam" id="PF13761"/>
    </source>
</evidence>
<protein>
    <submittedName>
        <fullName evidence="2">Uncharacterized protein DUF4166</fullName>
    </submittedName>
</protein>
<accession>A0A543BKH6</accession>
<evidence type="ECO:0000313" key="3">
    <source>
        <dbReference type="Proteomes" id="UP000317209"/>
    </source>
</evidence>
<evidence type="ECO:0000313" key="2">
    <source>
        <dbReference type="EMBL" id="TQL85324.1"/>
    </source>
</evidence>
<sequence length="221" mass="24640">MTARGEVFLQALGAEAERLHPQLLAQMRAVAPARDRAEGVFEVAGSRFGRLSALGRPVVGPRMLVTRFGREVPFTLTLRCGVTASGRATLDTTREFRFRGSTQYITDRLTTTVRPGIVHNVLGARGRVEMLEHCSVTDDGALRMRTRRVALRLAGRRIPLGGVFGVDVDLEDGWDESRCRRTIRMRATNPLFGTVLEYRGWYRYVDREDGVDHAPGRSAAQ</sequence>
<gene>
    <name evidence="2" type="ORF">FB560_0931</name>
</gene>
<reference evidence="2 3" key="1">
    <citation type="submission" date="2019-06" db="EMBL/GenBank/DDBJ databases">
        <title>Sequencing the genomes of 1000 actinobacteria strains.</title>
        <authorList>
            <person name="Klenk H.-P."/>
        </authorList>
    </citation>
    <scope>NUCLEOTIDE SEQUENCE [LARGE SCALE GENOMIC DNA]</scope>
    <source>
        <strain evidence="2 3">DSM 20169</strain>
    </source>
</reference>
<proteinExistence type="predicted"/>
<keyword evidence="3" id="KW-1185">Reference proteome</keyword>
<comment type="caution">
    <text evidence="2">The sequence shown here is derived from an EMBL/GenBank/DDBJ whole genome shotgun (WGS) entry which is preliminary data.</text>
</comment>
<dbReference type="InterPro" id="IPR025311">
    <property type="entry name" value="DUF4166"/>
</dbReference>
<name>A0A543BKH6_9MICO</name>
<dbReference type="AlphaFoldDB" id="A0A543BKH6"/>
<dbReference type="Pfam" id="PF13761">
    <property type="entry name" value="DUF4166"/>
    <property type="match status" value="1"/>
</dbReference>
<dbReference type="Proteomes" id="UP000317209">
    <property type="component" value="Unassembled WGS sequence"/>
</dbReference>
<dbReference type="RefSeq" id="WP_141871283.1">
    <property type="nucleotide sequence ID" value="NZ_VFOX01000001.1"/>
</dbReference>